<protein>
    <submittedName>
        <fullName evidence="2">Uncharacterized protein</fullName>
    </submittedName>
</protein>
<feature type="region of interest" description="Disordered" evidence="1">
    <location>
        <begin position="439"/>
        <end position="500"/>
    </location>
</feature>
<dbReference type="Proteomes" id="UP000494206">
    <property type="component" value="Unassembled WGS sequence"/>
</dbReference>
<comment type="caution">
    <text evidence="2">The sequence shown here is derived from an EMBL/GenBank/DDBJ whole genome shotgun (WGS) entry which is preliminary data.</text>
</comment>
<keyword evidence="3" id="KW-1185">Reference proteome</keyword>
<dbReference type="InterPro" id="IPR016024">
    <property type="entry name" value="ARM-type_fold"/>
</dbReference>
<dbReference type="SUPFAM" id="SSF48371">
    <property type="entry name" value="ARM repeat"/>
    <property type="match status" value="1"/>
</dbReference>
<evidence type="ECO:0000313" key="3">
    <source>
        <dbReference type="Proteomes" id="UP000494206"/>
    </source>
</evidence>
<sequence>MGEIGRIVAETLKQELTDEQCVFDKCLRLVGSNRDLKTNDIGFCLLARMISRSNSSILRTVQTRLANRFAQISQKTTFSGCLFTRELLIRNPQAGEIHSQLVFRIIANCIDQAVESDVEASRILAAELFALRANNQTIAELIETLDSLLSSKNVKYNKNGVLQLSTFGVSSLRPTLINILFECLSMALNSITKQGVVINRNNVIKVIELGIRDSNSRQSALMCLRSICINAKSSTIPMIARIVSTLLRDLENPDVELIKTLSFISTTFGPITSTIYRHFYVIFTALPSPLHEQEYGIQAAELFSSIIEGAGALIKPEVFVTVQKAVCENALKFVDSPVYIKMLSSFLALNNEYVPSPLQIARYVSHRTRTICEDARRLKCLCDVASRPRVCDIGSGKTMKSISLREQSKISVHVEKEMKVEETPAAANPVADCDVVVLESDDEEDENKEREECRKKENEDEDDDGIFIVEKTVPVKRKATFEERIEQKQSEKKKKISTETTSTLLDGEATTDEILELFDFS</sequence>
<feature type="compositionally biased region" description="Basic and acidic residues" evidence="1">
    <location>
        <begin position="479"/>
        <end position="490"/>
    </location>
</feature>
<dbReference type="EMBL" id="CADEPM010000007">
    <property type="protein sequence ID" value="CAB3408334.1"/>
    <property type="molecule type" value="Genomic_DNA"/>
</dbReference>
<gene>
    <name evidence="2" type="ORF">CBOVIS_LOCUS10124</name>
</gene>
<organism evidence="2 3">
    <name type="scientific">Caenorhabditis bovis</name>
    <dbReference type="NCBI Taxonomy" id="2654633"/>
    <lineage>
        <taxon>Eukaryota</taxon>
        <taxon>Metazoa</taxon>
        <taxon>Ecdysozoa</taxon>
        <taxon>Nematoda</taxon>
        <taxon>Chromadorea</taxon>
        <taxon>Rhabditida</taxon>
        <taxon>Rhabditina</taxon>
        <taxon>Rhabditomorpha</taxon>
        <taxon>Rhabditoidea</taxon>
        <taxon>Rhabditidae</taxon>
        <taxon>Peloderinae</taxon>
        <taxon>Caenorhabditis</taxon>
    </lineage>
</organism>
<dbReference type="InterPro" id="IPR011989">
    <property type="entry name" value="ARM-like"/>
</dbReference>
<dbReference type="AlphaFoldDB" id="A0A8S1F388"/>
<evidence type="ECO:0000256" key="1">
    <source>
        <dbReference type="SAM" id="MobiDB-lite"/>
    </source>
</evidence>
<evidence type="ECO:0000313" key="2">
    <source>
        <dbReference type="EMBL" id="CAB3408334.1"/>
    </source>
</evidence>
<accession>A0A8S1F388</accession>
<dbReference type="OrthoDB" id="5798326at2759"/>
<reference evidence="2 3" key="1">
    <citation type="submission" date="2020-04" db="EMBL/GenBank/DDBJ databases">
        <authorList>
            <person name="Laetsch R D."/>
            <person name="Stevens L."/>
            <person name="Kumar S."/>
            <person name="Blaxter L. M."/>
        </authorList>
    </citation>
    <scope>NUCLEOTIDE SEQUENCE [LARGE SCALE GENOMIC DNA]</scope>
</reference>
<feature type="compositionally biased region" description="Basic and acidic residues" evidence="1">
    <location>
        <begin position="447"/>
        <end position="458"/>
    </location>
</feature>
<name>A0A8S1F388_9PELO</name>
<proteinExistence type="predicted"/>
<dbReference type="Gene3D" id="1.25.10.10">
    <property type="entry name" value="Leucine-rich Repeat Variant"/>
    <property type="match status" value="1"/>
</dbReference>